<keyword evidence="1" id="KW-0732">Signal</keyword>
<feature type="domain" description="Outer membrane protein OmpA-like transmembrane" evidence="2">
    <location>
        <begin position="20"/>
        <end position="205"/>
    </location>
</feature>
<proteinExistence type="predicted"/>
<dbReference type="InterPro" id="IPR000498">
    <property type="entry name" value="OmpA-like_TM_dom"/>
</dbReference>
<sequence length="222" mass="23980">MKHILVFVIVLLMPLLASAEVTWTGGVGAGQMIVLDGIKQSSTEKQIASIPGVMSSESIEDKTTYKSFSLGRCWNENFCVEGAYLWGAHFGTNLAINNVGVGVVNVGGSQIDFGTLPANLTMRREADVSAAQLSALWKVPVSDYVDVFGRVGLYDYNVKTTAKILLPGTSIFLAEESEDRGTVPMASIGFDANFLKKLTIRVEGQKTGVVSIFSVLFVYKIK</sequence>
<comment type="caution">
    <text evidence="3">The sequence shown here is derived from an EMBL/GenBank/DDBJ whole genome shotgun (WGS) entry which is preliminary data.</text>
</comment>
<evidence type="ECO:0000256" key="1">
    <source>
        <dbReference type="SAM" id="SignalP"/>
    </source>
</evidence>
<gene>
    <name evidence="3" type="ORF">UW25_C0006G0012</name>
</gene>
<protein>
    <recommendedName>
        <fullName evidence="2">Outer membrane protein OmpA-like transmembrane domain-containing protein</fullName>
    </recommendedName>
</protein>
<evidence type="ECO:0000259" key="2">
    <source>
        <dbReference type="Pfam" id="PF01389"/>
    </source>
</evidence>
<dbReference type="GO" id="GO:0009279">
    <property type="term" value="C:cell outer membrane"/>
    <property type="evidence" value="ECO:0007669"/>
    <property type="project" value="InterPro"/>
</dbReference>
<dbReference type="InterPro" id="IPR011250">
    <property type="entry name" value="OMP/PagP_B-barrel"/>
</dbReference>
<dbReference type="Proteomes" id="UP000033815">
    <property type="component" value="Unassembled WGS sequence"/>
</dbReference>
<dbReference type="Gene3D" id="2.40.160.20">
    <property type="match status" value="1"/>
</dbReference>
<reference evidence="3 4" key="1">
    <citation type="journal article" date="2015" name="Nature">
        <title>rRNA introns, odd ribosomes, and small enigmatic genomes across a large radiation of phyla.</title>
        <authorList>
            <person name="Brown C.T."/>
            <person name="Hug L.A."/>
            <person name="Thomas B.C."/>
            <person name="Sharon I."/>
            <person name="Castelle C.J."/>
            <person name="Singh A."/>
            <person name="Wilkins M.J."/>
            <person name="Williams K.H."/>
            <person name="Banfield J.F."/>
        </authorList>
    </citation>
    <scope>NUCLEOTIDE SEQUENCE [LARGE SCALE GENOMIC DNA]</scope>
</reference>
<dbReference type="Pfam" id="PF01389">
    <property type="entry name" value="OmpA_membrane"/>
    <property type="match status" value="1"/>
</dbReference>
<name>A0A837IA58_9BACT</name>
<feature type="signal peptide" evidence="1">
    <location>
        <begin position="1"/>
        <end position="19"/>
    </location>
</feature>
<organism evidence="3 4">
    <name type="scientific">Candidatus Nomurabacteria bacterium GW2011_GWB1_44_12</name>
    <dbReference type="NCBI Taxonomy" id="1618748"/>
    <lineage>
        <taxon>Bacteria</taxon>
        <taxon>Candidatus Nomuraibacteriota</taxon>
    </lineage>
</organism>
<accession>A0A837IA58</accession>
<feature type="chain" id="PRO_5032970772" description="Outer membrane protein OmpA-like transmembrane domain-containing protein" evidence="1">
    <location>
        <begin position="20"/>
        <end position="222"/>
    </location>
</feature>
<dbReference type="EMBL" id="LCHP01000006">
    <property type="protein sequence ID" value="KKT36490.1"/>
    <property type="molecule type" value="Genomic_DNA"/>
</dbReference>
<evidence type="ECO:0000313" key="3">
    <source>
        <dbReference type="EMBL" id="KKT36490.1"/>
    </source>
</evidence>
<evidence type="ECO:0000313" key="4">
    <source>
        <dbReference type="Proteomes" id="UP000033815"/>
    </source>
</evidence>
<dbReference type="SUPFAM" id="SSF56925">
    <property type="entry name" value="OMPA-like"/>
    <property type="match status" value="1"/>
</dbReference>
<dbReference type="AlphaFoldDB" id="A0A837IA58"/>